<dbReference type="Pfam" id="PF01408">
    <property type="entry name" value="GFO_IDH_MocA"/>
    <property type="match status" value="1"/>
</dbReference>
<dbReference type="SUPFAM" id="SSF55347">
    <property type="entry name" value="Glyceraldehyde-3-phosphate dehydrogenase-like, C-terminal domain"/>
    <property type="match status" value="1"/>
</dbReference>
<evidence type="ECO:0000313" key="3">
    <source>
        <dbReference type="EMBL" id="SVD24736.1"/>
    </source>
</evidence>
<protein>
    <recommendedName>
        <fullName evidence="4">Gfo/Idh/MocA-like oxidoreductase N-terminal domain-containing protein</fullName>
    </recommendedName>
</protein>
<name>A0A382TRM7_9ZZZZ</name>
<gene>
    <name evidence="3" type="ORF">METZ01_LOCUS377590</name>
</gene>
<dbReference type="PANTHER" id="PTHR43377:SF1">
    <property type="entry name" value="BILIVERDIN REDUCTASE A"/>
    <property type="match status" value="1"/>
</dbReference>
<feature type="domain" description="GFO/IDH/MocA-like oxidoreductase" evidence="2">
    <location>
        <begin position="86"/>
        <end position="210"/>
    </location>
</feature>
<dbReference type="GO" id="GO:0000166">
    <property type="term" value="F:nucleotide binding"/>
    <property type="evidence" value="ECO:0007669"/>
    <property type="project" value="InterPro"/>
</dbReference>
<reference evidence="3" key="1">
    <citation type="submission" date="2018-05" db="EMBL/GenBank/DDBJ databases">
        <authorList>
            <person name="Lanie J.A."/>
            <person name="Ng W.-L."/>
            <person name="Kazmierczak K.M."/>
            <person name="Andrzejewski T.M."/>
            <person name="Davidsen T.M."/>
            <person name="Wayne K.J."/>
            <person name="Tettelin H."/>
            <person name="Glass J.I."/>
            <person name="Rusch D."/>
            <person name="Podicherti R."/>
            <person name="Tsui H.-C.T."/>
            <person name="Winkler M.E."/>
        </authorList>
    </citation>
    <scope>NUCLEOTIDE SEQUENCE</scope>
</reference>
<dbReference type="InterPro" id="IPR055170">
    <property type="entry name" value="GFO_IDH_MocA-like_dom"/>
</dbReference>
<dbReference type="SUPFAM" id="SSF51735">
    <property type="entry name" value="NAD(P)-binding Rossmann-fold domains"/>
    <property type="match status" value="1"/>
</dbReference>
<dbReference type="Gene3D" id="3.30.360.10">
    <property type="entry name" value="Dihydrodipicolinate Reductase, domain 2"/>
    <property type="match status" value="1"/>
</dbReference>
<evidence type="ECO:0000259" key="2">
    <source>
        <dbReference type="Pfam" id="PF22725"/>
    </source>
</evidence>
<dbReference type="EMBL" id="UINC01138654">
    <property type="protein sequence ID" value="SVD24736.1"/>
    <property type="molecule type" value="Genomic_DNA"/>
</dbReference>
<dbReference type="AlphaFoldDB" id="A0A382TRM7"/>
<dbReference type="Pfam" id="PF22725">
    <property type="entry name" value="GFO_IDH_MocA_C3"/>
    <property type="match status" value="1"/>
</dbReference>
<organism evidence="3">
    <name type="scientific">marine metagenome</name>
    <dbReference type="NCBI Taxonomy" id="408172"/>
    <lineage>
        <taxon>unclassified sequences</taxon>
        <taxon>metagenomes</taxon>
        <taxon>ecological metagenomes</taxon>
    </lineage>
</organism>
<dbReference type="InterPro" id="IPR000683">
    <property type="entry name" value="Gfo/Idh/MocA-like_OxRdtase_N"/>
</dbReference>
<dbReference type="PANTHER" id="PTHR43377">
    <property type="entry name" value="BILIVERDIN REDUCTASE A"/>
    <property type="match status" value="1"/>
</dbReference>
<accession>A0A382TRM7</accession>
<evidence type="ECO:0000259" key="1">
    <source>
        <dbReference type="Pfam" id="PF01408"/>
    </source>
</evidence>
<sequence length="290" mass="30823">VPEEGRFTDYEKMLVEAELDIVHVCTPHDLHEGQAVAAMEAGCHVLLEKPIATTAQEANRMAAVAERTGLKLTVSHNQMFCAAHEATKARIVAGDVGGVFLVRSEGFSASHVSGRGDNQDWRTQNVAGGGGPLIDNGYHQVYRAVDYMDSPIVNVFSRISRNVQSIEVEDTALVLFEHANGATTSLQVGWCAPAGSVRVEEIFGTTGQLRLGGDSPVNLWTRDSAAWDVVPVREEGPDELGFPQLVAAFVAAIQQDGPVPVTAGASRHVLAAVAAAYESGRSGRPVSLIA</sequence>
<proteinExistence type="predicted"/>
<feature type="domain" description="Gfo/Idh/MocA-like oxidoreductase N-terminal" evidence="1">
    <location>
        <begin position="7"/>
        <end position="76"/>
    </location>
</feature>
<dbReference type="InterPro" id="IPR036291">
    <property type="entry name" value="NAD(P)-bd_dom_sf"/>
</dbReference>
<evidence type="ECO:0008006" key="4">
    <source>
        <dbReference type="Google" id="ProtNLM"/>
    </source>
</evidence>
<dbReference type="InterPro" id="IPR051450">
    <property type="entry name" value="Gfo/Idh/MocA_Oxidoreductases"/>
</dbReference>
<feature type="non-terminal residue" evidence="3">
    <location>
        <position position="1"/>
    </location>
</feature>
<dbReference type="Gene3D" id="3.40.50.720">
    <property type="entry name" value="NAD(P)-binding Rossmann-like Domain"/>
    <property type="match status" value="1"/>
</dbReference>